<gene>
    <name evidence="1" type="ORF">L2E82_43856</name>
</gene>
<organism evidence="1 2">
    <name type="scientific">Cichorium intybus</name>
    <name type="common">Chicory</name>
    <dbReference type="NCBI Taxonomy" id="13427"/>
    <lineage>
        <taxon>Eukaryota</taxon>
        <taxon>Viridiplantae</taxon>
        <taxon>Streptophyta</taxon>
        <taxon>Embryophyta</taxon>
        <taxon>Tracheophyta</taxon>
        <taxon>Spermatophyta</taxon>
        <taxon>Magnoliopsida</taxon>
        <taxon>eudicotyledons</taxon>
        <taxon>Gunneridae</taxon>
        <taxon>Pentapetalae</taxon>
        <taxon>asterids</taxon>
        <taxon>campanulids</taxon>
        <taxon>Asterales</taxon>
        <taxon>Asteraceae</taxon>
        <taxon>Cichorioideae</taxon>
        <taxon>Cichorieae</taxon>
        <taxon>Cichoriinae</taxon>
        <taxon>Cichorium</taxon>
    </lineage>
</organism>
<protein>
    <submittedName>
        <fullName evidence="1">Uncharacterized protein</fullName>
    </submittedName>
</protein>
<dbReference type="EMBL" id="CM042016">
    <property type="protein sequence ID" value="KAI3699496.1"/>
    <property type="molecule type" value="Genomic_DNA"/>
</dbReference>
<sequence>MCKSVSWHTAQAQAHKPFCCFLFNGGTLKSFFSLFILSILSFSPTDDSSCSSSSSSSSSSSPLTDFQID</sequence>
<proteinExistence type="predicted"/>
<name>A0ACB8ZPT5_CICIN</name>
<comment type="caution">
    <text evidence="1">The sequence shown here is derived from an EMBL/GenBank/DDBJ whole genome shotgun (WGS) entry which is preliminary data.</text>
</comment>
<evidence type="ECO:0000313" key="2">
    <source>
        <dbReference type="Proteomes" id="UP001055811"/>
    </source>
</evidence>
<evidence type="ECO:0000313" key="1">
    <source>
        <dbReference type="EMBL" id="KAI3699496.1"/>
    </source>
</evidence>
<reference evidence="2" key="1">
    <citation type="journal article" date="2022" name="Mol. Ecol. Resour.">
        <title>The genomes of chicory, endive, great burdock and yacon provide insights into Asteraceae palaeo-polyploidization history and plant inulin production.</title>
        <authorList>
            <person name="Fan W."/>
            <person name="Wang S."/>
            <person name="Wang H."/>
            <person name="Wang A."/>
            <person name="Jiang F."/>
            <person name="Liu H."/>
            <person name="Zhao H."/>
            <person name="Xu D."/>
            <person name="Zhang Y."/>
        </authorList>
    </citation>
    <scope>NUCLEOTIDE SEQUENCE [LARGE SCALE GENOMIC DNA]</scope>
    <source>
        <strain evidence="2">cv. Punajuju</strain>
    </source>
</reference>
<reference evidence="1 2" key="2">
    <citation type="journal article" date="2022" name="Mol. Ecol. Resour.">
        <title>The genomes of chicory, endive, great burdock and yacon provide insights into Asteraceae paleo-polyploidization history and plant inulin production.</title>
        <authorList>
            <person name="Fan W."/>
            <person name="Wang S."/>
            <person name="Wang H."/>
            <person name="Wang A."/>
            <person name="Jiang F."/>
            <person name="Liu H."/>
            <person name="Zhao H."/>
            <person name="Xu D."/>
            <person name="Zhang Y."/>
        </authorList>
    </citation>
    <scope>NUCLEOTIDE SEQUENCE [LARGE SCALE GENOMIC DNA]</scope>
    <source>
        <strain evidence="2">cv. Punajuju</strain>
        <tissue evidence="1">Leaves</tissue>
    </source>
</reference>
<keyword evidence="2" id="KW-1185">Reference proteome</keyword>
<dbReference type="Proteomes" id="UP001055811">
    <property type="component" value="Linkage Group LG08"/>
</dbReference>
<accession>A0ACB8ZPT5</accession>